<keyword evidence="3" id="KW-0732">Signal</keyword>
<keyword evidence="2" id="KW-1133">Transmembrane helix</keyword>
<feature type="transmembrane region" description="Helical" evidence="2">
    <location>
        <begin position="101"/>
        <end position="119"/>
    </location>
</feature>
<protein>
    <submittedName>
        <fullName evidence="4">Uncharacterized protein</fullName>
    </submittedName>
</protein>
<dbReference type="EMBL" id="JBAHYK010000091">
    <property type="protein sequence ID" value="KAL0578625.1"/>
    <property type="molecule type" value="Genomic_DNA"/>
</dbReference>
<proteinExistence type="predicted"/>
<reference evidence="4 5" key="1">
    <citation type="submission" date="2024-02" db="EMBL/GenBank/DDBJ databases">
        <title>A draft genome for the cacao thread blight pathogen Marasmius crinis-equi.</title>
        <authorList>
            <person name="Cohen S.P."/>
            <person name="Baruah I.K."/>
            <person name="Amoako-Attah I."/>
            <person name="Bukari Y."/>
            <person name="Meinhardt L.W."/>
            <person name="Bailey B.A."/>
        </authorList>
    </citation>
    <scope>NUCLEOTIDE SEQUENCE [LARGE SCALE GENOMIC DNA]</scope>
    <source>
        <strain evidence="4 5">GH-76</strain>
    </source>
</reference>
<evidence type="ECO:0000313" key="5">
    <source>
        <dbReference type="Proteomes" id="UP001465976"/>
    </source>
</evidence>
<evidence type="ECO:0000313" key="4">
    <source>
        <dbReference type="EMBL" id="KAL0578625.1"/>
    </source>
</evidence>
<feature type="chain" id="PRO_5046894223" evidence="3">
    <location>
        <begin position="20"/>
        <end position="125"/>
    </location>
</feature>
<name>A0ABR3FT27_9AGAR</name>
<evidence type="ECO:0000256" key="1">
    <source>
        <dbReference type="SAM" id="MobiDB-lite"/>
    </source>
</evidence>
<keyword evidence="5" id="KW-1185">Reference proteome</keyword>
<evidence type="ECO:0000256" key="2">
    <source>
        <dbReference type="SAM" id="Phobius"/>
    </source>
</evidence>
<feature type="region of interest" description="Disordered" evidence="1">
    <location>
        <begin position="71"/>
        <end position="94"/>
    </location>
</feature>
<feature type="signal peptide" evidence="3">
    <location>
        <begin position="1"/>
        <end position="19"/>
    </location>
</feature>
<keyword evidence="2" id="KW-0812">Transmembrane</keyword>
<accession>A0ABR3FT27</accession>
<gene>
    <name evidence="4" type="ORF">V5O48_003368</name>
</gene>
<evidence type="ECO:0000256" key="3">
    <source>
        <dbReference type="SAM" id="SignalP"/>
    </source>
</evidence>
<organism evidence="4 5">
    <name type="scientific">Marasmius crinis-equi</name>
    <dbReference type="NCBI Taxonomy" id="585013"/>
    <lineage>
        <taxon>Eukaryota</taxon>
        <taxon>Fungi</taxon>
        <taxon>Dikarya</taxon>
        <taxon>Basidiomycota</taxon>
        <taxon>Agaricomycotina</taxon>
        <taxon>Agaricomycetes</taxon>
        <taxon>Agaricomycetidae</taxon>
        <taxon>Agaricales</taxon>
        <taxon>Marasmiineae</taxon>
        <taxon>Marasmiaceae</taxon>
        <taxon>Marasmius</taxon>
    </lineage>
</organism>
<sequence length="125" mass="13739">MRKEKCLAIPLSHLVQALADSLTEMAFATQWDSSATLESMDAKTFVLKSQDCTVKSLGSCHRGSSFLSSVTSAEQDDDEKAANSSAESLAPLPPQDRGLHAWGYLMSAWVLDFLIWFVLNIQDAR</sequence>
<comment type="caution">
    <text evidence="4">The sequence shown here is derived from an EMBL/GenBank/DDBJ whole genome shotgun (WGS) entry which is preliminary data.</text>
</comment>
<keyword evidence="2" id="KW-0472">Membrane</keyword>
<dbReference type="Proteomes" id="UP001465976">
    <property type="component" value="Unassembled WGS sequence"/>
</dbReference>